<name>A0A166NUJ9_9AGAM</name>
<dbReference type="EMBL" id="KV417521">
    <property type="protein sequence ID" value="KZP25396.1"/>
    <property type="molecule type" value="Genomic_DNA"/>
</dbReference>
<reference evidence="2 3" key="1">
    <citation type="journal article" date="2016" name="Mol. Biol. Evol.">
        <title>Comparative Genomics of Early-Diverging Mushroom-Forming Fungi Provides Insights into the Origins of Lignocellulose Decay Capabilities.</title>
        <authorList>
            <person name="Nagy L.G."/>
            <person name="Riley R."/>
            <person name="Tritt A."/>
            <person name="Adam C."/>
            <person name="Daum C."/>
            <person name="Floudas D."/>
            <person name="Sun H."/>
            <person name="Yadav J.S."/>
            <person name="Pangilinan J."/>
            <person name="Larsson K.H."/>
            <person name="Matsuura K."/>
            <person name="Barry K."/>
            <person name="Labutti K."/>
            <person name="Kuo R."/>
            <person name="Ohm R.A."/>
            <person name="Bhattacharya S.S."/>
            <person name="Shirouzu T."/>
            <person name="Yoshinaga Y."/>
            <person name="Martin F.M."/>
            <person name="Grigoriev I.V."/>
            <person name="Hibbett D.S."/>
        </authorList>
    </citation>
    <scope>NUCLEOTIDE SEQUENCE [LARGE SCALE GENOMIC DNA]</scope>
    <source>
        <strain evidence="2 3">CBS 109695</strain>
    </source>
</reference>
<evidence type="ECO:0008006" key="4">
    <source>
        <dbReference type="Google" id="ProtNLM"/>
    </source>
</evidence>
<evidence type="ECO:0000313" key="2">
    <source>
        <dbReference type="EMBL" id="KZP25396.1"/>
    </source>
</evidence>
<sequence>MSLSRGLVRAGRQAASIKSGRFARLAFLNTNARPPSPAPPRSPLDPSLKKTLLDSQLVGLENAIAEGTSFVKIRRHYTEYVHQIQSSRSEGDSHRLPMGVGRMVFILASWGSAHHLALIEQVIKDCRTTFKDIHTTQIYNKIVKGLIAHGNIQTLYHWLVASPKRTGQFTAIHQWRLFFEHCKEVGEVGMMRQSLKTMRQSGCKPTNCVLALLLDALLIKDPRPRSFDQVFIDARREGLPYDESIARLVYNGFAKLGQLDRATQVAALYRAKFPESHETEVPRSRRLAMVEKESEKGIKEAISMCLYLKGQGCHIDEPMLTAVLHSSTQLSHLRYAVKALHIEANVIHWSILIKNLITLGNIRNALLVYNTSQEEGIAPDIAMVQPIINALCFPPVDRPSEAAIDRALQIYRQMYQATTSTDPSAIPKSSGISAPLHSQVYNILLRTLASADDAEKYVPEAISLLKDMALHGVAMEDSTIVTSVTILLMRAAQSHEEALDVIKNASSLKHGPGLDAKGYSAVLDAFCRLSFRSLNLFPSLNHYFQIVSLMRQAGYDPTAEVYTILIRHLVQSPGVTRIDVHFAIRKVHDRLLIDTSLTPDMALWNQLMDAYQRAGSIAHAHGIWDMLFVSRQYDNASVSIIFDACAFAQEWSLASKICSRLFEVGFPLNQRNWNAWLECMCRLGRLDDAVRLACTEMGKNNYVDSAPDEETLRILIKFAKGANRESAVLSEMRRHLPDLLESVPDISP</sequence>
<dbReference type="OrthoDB" id="185373at2759"/>
<dbReference type="PANTHER" id="PTHR47939">
    <property type="entry name" value="MEMBRANE-ASSOCIATED SALT-INDUCIBLE PROTEIN-LIKE"/>
    <property type="match status" value="1"/>
</dbReference>
<protein>
    <recommendedName>
        <fullName evidence="4">Pentacotripeptide-repeat region of PRORP domain-containing protein</fullName>
    </recommendedName>
</protein>
<proteinExistence type="predicted"/>
<dbReference type="PANTHER" id="PTHR47939:SF5">
    <property type="entry name" value="PENTACOTRIPEPTIDE-REPEAT REGION OF PRORP DOMAIN-CONTAINING PROTEIN"/>
    <property type="match status" value="1"/>
</dbReference>
<dbReference type="InterPro" id="IPR050667">
    <property type="entry name" value="PPR-containing_protein"/>
</dbReference>
<keyword evidence="3" id="KW-1185">Reference proteome</keyword>
<organism evidence="2 3">
    <name type="scientific">Athelia psychrophila</name>
    <dbReference type="NCBI Taxonomy" id="1759441"/>
    <lineage>
        <taxon>Eukaryota</taxon>
        <taxon>Fungi</taxon>
        <taxon>Dikarya</taxon>
        <taxon>Basidiomycota</taxon>
        <taxon>Agaricomycotina</taxon>
        <taxon>Agaricomycetes</taxon>
        <taxon>Agaricomycetidae</taxon>
        <taxon>Atheliales</taxon>
        <taxon>Atheliaceae</taxon>
        <taxon>Athelia</taxon>
    </lineage>
</organism>
<evidence type="ECO:0000313" key="3">
    <source>
        <dbReference type="Proteomes" id="UP000076532"/>
    </source>
</evidence>
<evidence type="ECO:0000256" key="1">
    <source>
        <dbReference type="PROSITE-ProRule" id="PRU00708"/>
    </source>
</evidence>
<accession>A0A166NUJ9</accession>
<gene>
    <name evidence="2" type="ORF">FIBSPDRAFT_389634</name>
</gene>
<dbReference type="InterPro" id="IPR002885">
    <property type="entry name" value="PPR_rpt"/>
</dbReference>
<dbReference type="Proteomes" id="UP000076532">
    <property type="component" value="Unassembled WGS sequence"/>
</dbReference>
<dbReference type="Pfam" id="PF01535">
    <property type="entry name" value="PPR"/>
    <property type="match status" value="1"/>
</dbReference>
<dbReference type="PROSITE" id="PS51375">
    <property type="entry name" value="PPR"/>
    <property type="match status" value="2"/>
</dbReference>
<dbReference type="Gene3D" id="1.25.40.10">
    <property type="entry name" value="Tetratricopeptide repeat domain"/>
    <property type="match status" value="4"/>
</dbReference>
<feature type="repeat" description="PPR" evidence="1">
    <location>
        <begin position="345"/>
        <end position="379"/>
    </location>
</feature>
<feature type="repeat" description="PPR" evidence="1">
    <location>
        <begin position="669"/>
        <end position="704"/>
    </location>
</feature>
<dbReference type="STRING" id="436010.A0A166NUJ9"/>
<dbReference type="AlphaFoldDB" id="A0A166NUJ9"/>
<dbReference type="InterPro" id="IPR011990">
    <property type="entry name" value="TPR-like_helical_dom_sf"/>
</dbReference>